<dbReference type="Pfam" id="PF01426">
    <property type="entry name" value="BAH"/>
    <property type="match status" value="1"/>
</dbReference>
<dbReference type="InterPro" id="IPR001487">
    <property type="entry name" value="Bromodomain"/>
</dbReference>
<sequence length="827" mass="91298">MAINEAQKKSIEEVIAVLTSATAGNKARRRLADMFLELPDRDAWSEYYEIITEPRCIDGIKFKLGRTDKRGYNNALDVYEDLSLVFLNALYYNEEGSQISKDATVLKDLMKSEWKKRSVLPTPPEAPPESSPQKLSSKAAQSTTSSSRAQPNTSATKTSHTAKPTKSSTTPVPPAVTAVSSAAAASSAPIATPSLVHSQSHDMDMDVDVGGGPSDNEGEAENYGYSGPMSTVTRDAESDDIVWQLERALPRWEGYGDKGWLEGVDLDRCAELIHAIRSHKDIVSNTRVAASLDAIPEDIAIKNLSFSTPLSLKLIESKARAKEYASCKEFDLDVTRLFEKGRRWYDTGSDQYGDVLLLQRLYQSLTSPNPPPGPPYTSQTNFSSIRAGPGTARPAHGQGAADGDQVPGVTTFRISSKDRHFVEEVNYKGWSIRLADWVHLANPDDPNRPIVAQVFRCWVSDEPAKAGRPGITACWYYRPEQTYHPINREFWEGEVFKTSHFADHPLEDVIERIAVQFTARHLRGRPRAPFWWPGWPLYVCDSRYNDRERVFVRIKNWASCVPEEVRKKPEWMNIYEFERPVAPRRLTSPFLPQSNVKGRRGGRLPGGVGDAVERTDGEKIEGGGTGRKRPRKSGVVLSRSGLVVSRPGVTANAPGPGPSRLAHSTSTFNVQPAAHQPATHSEASNYTTTHNVQQPTSTTAAPQAAPRDRGVIAAAGGPSILTNAFTAKLPAETARHFDRDPETNEVLWFSGPPVDIPRPVAPRHSLEYLHFLAMKRKRQLKEEQEDGRGDDAKRSRSDQPSVDKAPPPASQLLAELWSKACGEAAVV</sequence>
<feature type="compositionally biased region" description="Low complexity" evidence="9">
    <location>
        <begin position="136"/>
        <end position="174"/>
    </location>
</feature>
<evidence type="ECO:0000256" key="4">
    <source>
        <dbReference type="ARBA" id="ARBA00023015"/>
    </source>
</evidence>
<organism evidence="12 13">
    <name type="scientific">Sanghuangporus baumii</name>
    <name type="common">Phellinus baumii</name>
    <dbReference type="NCBI Taxonomy" id="108892"/>
    <lineage>
        <taxon>Eukaryota</taxon>
        <taxon>Fungi</taxon>
        <taxon>Dikarya</taxon>
        <taxon>Basidiomycota</taxon>
        <taxon>Agaricomycotina</taxon>
        <taxon>Agaricomycetes</taxon>
        <taxon>Hymenochaetales</taxon>
        <taxon>Hymenochaetaceae</taxon>
        <taxon>Sanghuangporus</taxon>
    </lineage>
</organism>
<evidence type="ECO:0000256" key="9">
    <source>
        <dbReference type="SAM" id="MobiDB-lite"/>
    </source>
</evidence>
<feature type="compositionally biased region" description="Low complexity" evidence="9">
    <location>
        <begin position="633"/>
        <end position="646"/>
    </location>
</feature>
<keyword evidence="5 8" id="KW-0103">Bromodomain</keyword>
<evidence type="ECO:0000313" key="13">
    <source>
        <dbReference type="Proteomes" id="UP000757232"/>
    </source>
</evidence>
<dbReference type="EMBL" id="LNZH02000154">
    <property type="protein sequence ID" value="OCB89500.1"/>
    <property type="molecule type" value="Genomic_DNA"/>
</dbReference>
<dbReference type="SUPFAM" id="SSF47370">
    <property type="entry name" value="Bromodomain"/>
    <property type="match status" value="2"/>
</dbReference>
<evidence type="ECO:0000256" key="2">
    <source>
        <dbReference type="ARBA" id="ARBA00022737"/>
    </source>
</evidence>
<evidence type="ECO:0000256" key="6">
    <source>
        <dbReference type="ARBA" id="ARBA00023163"/>
    </source>
</evidence>
<keyword evidence="2" id="KW-0677">Repeat</keyword>
<dbReference type="Gene3D" id="2.30.30.490">
    <property type="match status" value="1"/>
</dbReference>
<dbReference type="AlphaFoldDB" id="A0A9Q5I0M1"/>
<feature type="domain" description="Bromo" evidence="10">
    <location>
        <begin position="27"/>
        <end position="100"/>
    </location>
</feature>
<keyword evidence="3" id="KW-0156">Chromatin regulator</keyword>
<feature type="region of interest" description="Disordered" evidence="9">
    <location>
        <begin position="588"/>
        <end position="664"/>
    </location>
</feature>
<feature type="region of interest" description="Disordered" evidence="9">
    <location>
        <begin position="367"/>
        <end position="407"/>
    </location>
</feature>
<dbReference type="InterPro" id="IPR037382">
    <property type="entry name" value="Rsc/polybromo"/>
</dbReference>
<dbReference type="SMART" id="SM00439">
    <property type="entry name" value="BAH"/>
    <property type="match status" value="1"/>
</dbReference>
<feature type="compositionally biased region" description="Basic and acidic residues" evidence="9">
    <location>
        <begin position="780"/>
        <end position="797"/>
    </location>
</feature>
<evidence type="ECO:0000256" key="7">
    <source>
        <dbReference type="ARBA" id="ARBA00023242"/>
    </source>
</evidence>
<gene>
    <name evidence="12" type="ORF">A7U60_g3295</name>
</gene>
<comment type="subcellular location">
    <subcellularLocation>
        <location evidence="1">Nucleus</location>
    </subcellularLocation>
</comment>
<name>A0A9Q5I0M1_SANBA</name>
<feature type="compositionally biased region" description="Basic and acidic residues" evidence="9">
    <location>
        <begin position="611"/>
        <end position="621"/>
    </location>
</feature>
<evidence type="ECO:0000259" key="11">
    <source>
        <dbReference type="PROSITE" id="PS51038"/>
    </source>
</evidence>
<dbReference type="InterPro" id="IPR001025">
    <property type="entry name" value="BAH_dom"/>
</dbReference>
<evidence type="ECO:0000256" key="5">
    <source>
        <dbReference type="ARBA" id="ARBA00023117"/>
    </source>
</evidence>
<evidence type="ECO:0000256" key="1">
    <source>
        <dbReference type="ARBA" id="ARBA00004123"/>
    </source>
</evidence>
<protein>
    <recommendedName>
        <fullName evidence="14">Bromo domain-containing protein</fullName>
    </recommendedName>
</protein>
<evidence type="ECO:0000259" key="10">
    <source>
        <dbReference type="PROSITE" id="PS50014"/>
    </source>
</evidence>
<feature type="domain" description="BAH" evidence="11">
    <location>
        <begin position="430"/>
        <end position="555"/>
    </location>
</feature>
<dbReference type="GO" id="GO:0006338">
    <property type="term" value="P:chromatin remodeling"/>
    <property type="evidence" value="ECO:0007669"/>
    <property type="project" value="InterPro"/>
</dbReference>
<evidence type="ECO:0000256" key="3">
    <source>
        <dbReference type="ARBA" id="ARBA00022853"/>
    </source>
</evidence>
<evidence type="ECO:0008006" key="14">
    <source>
        <dbReference type="Google" id="ProtNLM"/>
    </source>
</evidence>
<dbReference type="Pfam" id="PF00439">
    <property type="entry name" value="Bromodomain"/>
    <property type="match status" value="2"/>
</dbReference>
<keyword evidence="13" id="KW-1185">Reference proteome</keyword>
<dbReference type="GO" id="GO:0016586">
    <property type="term" value="C:RSC-type complex"/>
    <property type="evidence" value="ECO:0007669"/>
    <property type="project" value="InterPro"/>
</dbReference>
<keyword evidence="7" id="KW-0539">Nucleus</keyword>
<comment type="caution">
    <text evidence="12">The sequence shown here is derived from an EMBL/GenBank/DDBJ whole genome shotgun (WGS) entry which is preliminary data.</text>
</comment>
<dbReference type="GO" id="GO:0003682">
    <property type="term" value="F:chromatin binding"/>
    <property type="evidence" value="ECO:0007669"/>
    <property type="project" value="InterPro"/>
</dbReference>
<dbReference type="SMART" id="SM00297">
    <property type="entry name" value="BROMO"/>
    <property type="match status" value="1"/>
</dbReference>
<feature type="region of interest" description="Disordered" evidence="9">
    <location>
        <begin position="779"/>
        <end position="810"/>
    </location>
</feature>
<dbReference type="CDD" id="cd04717">
    <property type="entry name" value="BAH_polybromo"/>
    <property type="match status" value="1"/>
</dbReference>
<evidence type="ECO:0000313" key="12">
    <source>
        <dbReference type="EMBL" id="OCB89500.1"/>
    </source>
</evidence>
<feature type="compositionally biased region" description="Pro residues" evidence="9">
    <location>
        <begin position="121"/>
        <end position="130"/>
    </location>
</feature>
<dbReference type="CDD" id="cd04369">
    <property type="entry name" value="Bromodomain"/>
    <property type="match status" value="2"/>
</dbReference>
<dbReference type="OrthoDB" id="1742084at2759"/>
<dbReference type="Gene3D" id="1.20.920.10">
    <property type="entry name" value="Bromodomain-like"/>
    <property type="match status" value="2"/>
</dbReference>
<dbReference type="PROSITE" id="PS51038">
    <property type="entry name" value="BAH"/>
    <property type="match status" value="1"/>
</dbReference>
<proteinExistence type="predicted"/>
<keyword evidence="4" id="KW-0805">Transcription regulation</keyword>
<dbReference type="Proteomes" id="UP000757232">
    <property type="component" value="Unassembled WGS sequence"/>
</dbReference>
<dbReference type="PANTHER" id="PTHR16062">
    <property type="entry name" value="SWI/SNF-RELATED"/>
    <property type="match status" value="1"/>
</dbReference>
<dbReference type="PANTHER" id="PTHR16062:SF21">
    <property type="entry name" value="CHROMATIN STRUCTURE-REMODELING COMPLEX SUBUNIT RSC1-RELATED"/>
    <property type="match status" value="1"/>
</dbReference>
<accession>A0A9Q5I0M1</accession>
<dbReference type="PROSITE" id="PS50014">
    <property type="entry name" value="BROMODOMAIN_2"/>
    <property type="match status" value="1"/>
</dbReference>
<dbReference type="InterPro" id="IPR043151">
    <property type="entry name" value="BAH_sf"/>
</dbReference>
<evidence type="ECO:0000256" key="8">
    <source>
        <dbReference type="PROSITE-ProRule" id="PRU00035"/>
    </source>
</evidence>
<dbReference type="GO" id="GO:0006368">
    <property type="term" value="P:transcription elongation by RNA polymerase II"/>
    <property type="evidence" value="ECO:0007669"/>
    <property type="project" value="TreeGrafter"/>
</dbReference>
<feature type="region of interest" description="Disordered" evidence="9">
    <location>
        <begin position="116"/>
        <end position="174"/>
    </location>
</feature>
<dbReference type="InterPro" id="IPR036427">
    <property type="entry name" value="Bromodomain-like_sf"/>
</dbReference>
<keyword evidence="6" id="KW-0804">Transcription</keyword>
<reference evidence="12" key="1">
    <citation type="submission" date="2016-06" db="EMBL/GenBank/DDBJ databases">
        <title>Draft Genome sequence of the fungus Inonotus baumii.</title>
        <authorList>
            <person name="Zhu H."/>
            <person name="Lin W."/>
        </authorList>
    </citation>
    <scope>NUCLEOTIDE SEQUENCE</scope>
    <source>
        <strain evidence="12">821</strain>
    </source>
</reference>